<dbReference type="STRING" id="392500.Swoo_0743"/>
<dbReference type="AlphaFoldDB" id="B1KE52"/>
<organism evidence="2 3">
    <name type="scientific">Shewanella woodyi (strain ATCC 51908 / MS32)</name>
    <dbReference type="NCBI Taxonomy" id="392500"/>
    <lineage>
        <taxon>Bacteria</taxon>
        <taxon>Pseudomonadati</taxon>
        <taxon>Pseudomonadota</taxon>
        <taxon>Gammaproteobacteria</taxon>
        <taxon>Alteromonadales</taxon>
        <taxon>Shewanellaceae</taxon>
        <taxon>Shewanella</taxon>
    </lineage>
</organism>
<dbReference type="EMBL" id="CP000961">
    <property type="protein sequence ID" value="ACA85038.1"/>
    <property type="molecule type" value="Genomic_DNA"/>
</dbReference>
<dbReference type="Proteomes" id="UP000002168">
    <property type="component" value="Chromosome"/>
</dbReference>
<evidence type="ECO:0008006" key="4">
    <source>
        <dbReference type="Google" id="ProtNLM"/>
    </source>
</evidence>
<reference evidence="2 3" key="1">
    <citation type="submission" date="2008-02" db="EMBL/GenBank/DDBJ databases">
        <title>Complete sequence of Shewanella woodyi ATCC 51908.</title>
        <authorList>
            <consortium name="US DOE Joint Genome Institute"/>
            <person name="Copeland A."/>
            <person name="Lucas S."/>
            <person name="Lapidus A."/>
            <person name="Glavina del Rio T."/>
            <person name="Dalin E."/>
            <person name="Tice H."/>
            <person name="Bruce D."/>
            <person name="Goodwin L."/>
            <person name="Pitluck S."/>
            <person name="Sims D."/>
            <person name="Brettin T."/>
            <person name="Detter J.C."/>
            <person name="Han C."/>
            <person name="Kuske C.R."/>
            <person name="Schmutz J."/>
            <person name="Larimer F."/>
            <person name="Land M."/>
            <person name="Hauser L."/>
            <person name="Kyrpides N."/>
            <person name="Lykidis A."/>
            <person name="Zhao J.-S."/>
            <person name="Richardson P."/>
        </authorList>
    </citation>
    <scope>NUCLEOTIDE SEQUENCE [LARGE SCALE GENOMIC DNA]</scope>
    <source>
        <strain evidence="3">ATCC 51908 / MS32</strain>
    </source>
</reference>
<evidence type="ECO:0000313" key="3">
    <source>
        <dbReference type="Proteomes" id="UP000002168"/>
    </source>
</evidence>
<dbReference type="HOGENOM" id="CLU_092012_0_0_6"/>
<dbReference type="KEGG" id="swd:Swoo_0743"/>
<keyword evidence="1" id="KW-1133">Transmembrane helix</keyword>
<sequence length="233" mass="26309">MNSQNSHIWQKGQSMFEFHATLPFLMPIILVTMMMIVQWGFIYTSKSTLDAATVQAVRAGTLHHGSVAEIRKGLAQGMMPLFAQGTAATDTVTAVVRSTIATQLQSQIRILNPDNRTFTKFRVRSRTPRGFIYEIPNNNLMYRNTRSENVGSGSHNRRLNIQDANLLQIEIRWCQRLIVPFANRVINEIVTNPWLVRPTQDQLACNALGAATGDIYLALTSQGLMRMQTPFRM</sequence>
<keyword evidence="1" id="KW-0472">Membrane</keyword>
<feature type="transmembrane region" description="Helical" evidence="1">
    <location>
        <begin position="21"/>
        <end position="41"/>
    </location>
</feature>
<evidence type="ECO:0000313" key="2">
    <source>
        <dbReference type="EMBL" id="ACA85038.1"/>
    </source>
</evidence>
<dbReference type="eggNOG" id="COG4961">
    <property type="taxonomic scope" value="Bacteria"/>
</dbReference>
<keyword evidence="3" id="KW-1185">Reference proteome</keyword>
<protein>
    <recommendedName>
        <fullName evidence="4">TadE family protein</fullName>
    </recommendedName>
</protein>
<accession>B1KE52</accession>
<gene>
    <name evidence="2" type="ordered locus">Swoo_0743</name>
</gene>
<proteinExistence type="predicted"/>
<keyword evidence="1" id="KW-0812">Transmembrane</keyword>
<name>B1KE52_SHEWM</name>
<evidence type="ECO:0000256" key="1">
    <source>
        <dbReference type="SAM" id="Phobius"/>
    </source>
</evidence>